<name>A0A7Z0GJN0_9MICC</name>
<evidence type="ECO:0000259" key="5">
    <source>
        <dbReference type="Pfam" id="PF20990"/>
    </source>
</evidence>
<evidence type="ECO:0000313" key="7">
    <source>
        <dbReference type="Proteomes" id="UP000535437"/>
    </source>
</evidence>
<evidence type="ECO:0000256" key="3">
    <source>
        <dbReference type="SAM" id="SignalP"/>
    </source>
</evidence>
<dbReference type="AlphaFoldDB" id="A0A7Z0GJN0"/>
<evidence type="ECO:0000256" key="1">
    <source>
        <dbReference type="SAM" id="MobiDB-lite"/>
    </source>
</evidence>
<evidence type="ECO:0000256" key="2">
    <source>
        <dbReference type="SAM" id="Phobius"/>
    </source>
</evidence>
<evidence type="ECO:0000259" key="4">
    <source>
        <dbReference type="Pfam" id="PF09972"/>
    </source>
</evidence>
<keyword evidence="2" id="KW-0812">Transmembrane</keyword>
<feature type="domain" description="Predicted membrane protein YciQ-like C-terminal" evidence="5">
    <location>
        <begin position="322"/>
        <end position="564"/>
    </location>
</feature>
<dbReference type="RefSeq" id="WP_179540754.1">
    <property type="nucleotide sequence ID" value="NZ_BAAALL010000004.1"/>
</dbReference>
<feature type="signal peptide" evidence="3">
    <location>
        <begin position="1"/>
        <end position="31"/>
    </location>
</feature>
<keyword evidence="2" id="KW-1133">Transmembrane helix</keyword>
<dbReference type="Pfam" id="PF09972">
    <property type="entry name" value="DUF2207"/>
    <property type="match status" value="1"/>
</dbReference>
<dbReference type="Pfam" id="PF20990">
    <property type="entry name" value="DUF2207_C"/>
    <property type="match status" value="1"/>
</dbReference>
<accession>A0A7Z0GJN0</accession>
<gene>
    <name evidence="6" type="ORF">HNR09_000657</name>
</gene>
<dbReference type="InterPro" id="IPR018702">
    <property type="entry name" value="DUF2207"/>
</dbReference>
<feature type="chain" id="PRO_5030918314" evidence="3">
    <location>
        <begin position="32"/>
        <end position="633"/>
    </location>
</feature>
<reference evidence="6 7" key="1">
    <citation type="submission" date="2020-07" db="EMBL/GenBank/DDBJ databases">
        <title>Sequencing the genomes of 1000 actinobacteria strains.</title>
        <authorList>
            <person name="Klenk H.-P."/>
        </authorList>
    </citation>
    <scope>NUCLEOTIDE SEQUENCE [LARGE SCALE GENOMIC DNA]</scope>
    <source>
        <strain evidence="6 7">DSM 15475</strain>
    </source>
</reference>
<comment type="caution">
    <text evidence="6">The sequence shown here is derived from an EMBL/GenBank/DDBJ whole genome shotgun (WGS) entry which is preliminary data.</text>
</comment>
<keyword evidence="3" id="KW-0732">Signal</keyword>
<feature type="compositionally biased region" description="Gly residues" evidence="1">
    <location>
        <begin position="623"/>
        <end position="633"/>
    </location>
</feature>
<feature type="domain" description="DUF2207" evidence="4">
    <location>
        <begin position="41"/>
        <end position="216"/>
    </location>
</feature>
<feature type="transmembrane region" description="Helical" evidence="2">
    <location>
        <begin position="451"/>
        <end position="473"/>
    </location>
</feature>
<keyword evidence="7" id="KW-1185">Reference proteome</keyword>
<feature type="transmembrane region" description="Helical" evidence="2">
    <location>
        <begin position="479"/>
        <end position="499"/>
    </location>
</feature>
<dbReference type="EMBL" id="JACCFY010000001">
    <property type="protein sequence ID" value="NYJ77246.1"/>
    <property type="molecule type" value="Genomic_DNA"/>
</dbReference>
<dbReference type="Proteomes" id="UP000535437">
    <property type="component" value="Unassembled WGS sequence"/>
</dbReference>
<feature type="region of interest" description="Disordered" evidence="1">
    <location>
        <begin position="601"/>
        <end position="633"/>
    </location>
</feature>
<evidence type="ECO:0000313" key="6">
    <source>
        <dbReference type="EMBL" id="NYJ77246.1"/>
    </source>
</evidence>
<proteinExistence type="predicted"/>
<sequence length="633" mass="66514">MHALLRAHAAPAAVAALSLGTLGLTASPAAASGDPDDDVVRDLSISIDLDEDGVMHVQETYDWDFGEREGLGFFRTLSTELRTDEGRRLYDVDDFELSSPSGAPAEVADVEETSDGLRLSLGAPDGSEETRTGLQTYELRYTVHGAVDPASWEWITAGPDQDVPIERVTTEVTAPAEILDAACWQGADSDLDDGVACTAEIDDDTITATATGLAPGGWQGVQIDVPEGTFSEATPIYAEPTALERLGDDLAPTTDRISQTLLDAWWAVSAAVVAAVAGLVALRRRSGRDEHFPGLVPGVLPEPGTTLETARLEREQPPTARHTVPDDLRPYEAALLWRKSTLFLPADFTTLTLVDLAARGHLRLEETTGSDEDDTGTDWIVSATGADGTGLAGWEKDLLAAVVAAGDGDPIRLSDLDGDFSSAAQKAQSKAVEAFDSRHLLARRLGGAGSLWGWAAAAVTLLLLILTIVGWATQMPTSLNLLLTGATVILILLGLTWMATSSRSNPRTALGRAHLEQLRGLRRGQAAVVDLSPSPADTPEELTPEEITAQLPYAMALGDDERWAALADARSRRDPSSWERHQGLSTVSWVVLATSLQSTIGASHSSSGTGSGGAGSSGFSAGSFGGGGGVAGR</sequence>
<feature type="region of interest" description="Disordered" evidence="1">
    <location>
        <begin position="98"/>
        <end position="130"/>
    </location>
</feature>
<protein>
    <submittedName>
        <fullName evidence="6">Putative membrane protein YgcG</fullName>
    </submittedName>
</protein>
<organism evidence="6 7">
    <name type="scientific">Nesterenkonia xinjiangensis</name>
    <dbReference type="NCBI Taxonomy" id="225327"/>
    <lineage>
        <taxon>Bacteria</taxon>
        <taxon>Bacillati</taxon>
        <taxon>Actinomycetota</taxon>
        <taxon>Actinomycetes</taxon>
        <taxon>Micrococcales</taxon>
        <taxon>Micrococcaceae</taxon>
        <taxon>Nesterenkonia</taxon>
    </lineage>
</organism>
<keyword evidence="2" id="KW-0472">Membrane</keyword>
<dbReference type="InterPro" id="IPR048389">
    <property type="entry name" value="YciQ-like_C"/>
</dbReference>